<sequence length="146" mass="15112">MMRALLLLLAAGLPLPLLAQTGQPAAAAASNIGSTSLAAQLSQLALGLLVVVGLIFALGWLLRRVGPMAGQGGQHIRLLSSLPLGPRDRLLLVDVGGTQMLLGASPGRINTLHVFEQPVADLSQAAAGNSDFARKLQAILKRDQTP</sequence>
<protein>
    <recommendedName>
        <fullName evidence="7">Flagellar protein</fullName>
    </recommendedName>
</protein>
<comment type="caution">
    <text evidence="9">The sequence shown here is derived from an EMBL/GenBank/DDBJ whole genome shotgun (WGS) entry which is preliminary data.</text>
</comment>
<evidence type="ECO:0000256" key="2">
    <source>
        <dbReference type="ARBA" id="ARBA00022692"/>
    </source>
</evidence>
<keyword evidence="9" id="KW-0966">Cell projection</keyword>
<dbReference type="AlphaFoldDB" id="A0A1S8DM85"/>
<reference evidence="9 10" key="1">
    <citation type="submission" date="2017-01" db="EMBL/GenBank/DDBJ databases">
        <title>Draft genome sequence of Pseudomonas pachastrellae type strain CCUG 46540T from a deep sea.</title>
        <authorList>
            <person name="Gomila M."/>
            <person name="Mulet M."/>
            <person name="Lalucat J."/>
            <person name="Garcia-Valdes E."/>
        </authorList>
    </citation>
    <scope>NUCLEOTIDE SEQUENCE [LARGE SCALE GENOMIC DNA]</scope>
    <source>
        <strain evidence="9 10">CCUG 46540</strain>
    </source>
</reference>
<comment type="subcellular location">
    <subcellularLocation>
        <location evidence="7">Cell membrane</location>
    </subcellularLocation>
    <subcellularLocation>
        <location evidence="7">Bacterial flagellum basal body</location>
    </subcellularLocation>
</comment>
<keyword evidence="3 7" id="KW-1133">Transmembrane helix</keyword>
<dbReference type="Proteomes" id="UP000242847">
    <property type="component" value="Unassembled WGS sequence"/>
</dbReference>
<feature type="transmembrane region" description="Helical" evidence="7">
    <location>
        <begin position="44"/>
        <end position="62"/>
    </location>
</feature>
<evidence type="ECO:0000313" key="10">
    <source>
        <dbReference type="Proteomes" id="UP000242847"/>
    </source>
</evidence>
<keyword evidence="1 7" id="KW-1003">Cell membrane</keyword>
<proteinExistence type="inferred from homology"/>
<evidence type="ECO:0000256" key="6">
    <source>
        <dbReference type="ARBA" id="ARBA00037937"/>
    </source>
</evidence>
<keyword evidence="8" id="KW-0732">Signal</keyword>
<dbReference type="InterPro" id="IPR052205">
    <property type="entry name" value="FliO/MopB"/>
</dbReference>
<keyword evidence="10" id="KW-1185">Reference proteome</keyword>
<dbReference type="STRING" id="254161.SAMN05216256_104163"/>
<evidence type="ECO:0000256" key="4">
    <source>
        <dbReference type="ARBA" id="ARBA00023136"/>
    </source>
</evidence>
<dbReference type="PANTHER" id="PTHR38766:SF1">
    <property type="entry name" value="FLAGELLAR PROTEIN FLIO"/>
    <property type="match status" value="1"/>
</dbReference>
<evidence type="ECO:0000256" key="5">
    <source>
        <dbReference type="ARBA" id="ARBA00023143"/>
    </source>
</evidence>
<dbReference type="NCBIfam" id="TIGR03500">
    <property type="entry name" value="FliO_TIGR"/>
    <property type="match status" value="1"/>
</dbReference>
<dbReference type="EMBL" id="MUBC01000001">
    <property type="protein sequence ID" value="ONM45760.1"/>
    <property type="molecule type" value="Genomic_DNA"/>
</dbReference>
<evidence type="ECO:0000256" key="1">
    <source>
        <dbReference type="ARBA" id="ARBA00022475"/>
    </source>
</evidence>
<evidence type="ECO:0000256" key="8">
    <source>
        <dbReference type="SAM" id="SignalP"/>
    </source>
</evidence>
<feature type="chain" id="PRO_5012933092" description="Flagellar protein" evidence="8">
    <location>
        <begin position="20"/>
        <end position="146"/>
    </location>
</feature>
<dbReference type="Pfam" id="PF04347">
    <property type="entry name" value="FliO"/>
    <property type="match status" value="1"/>
</dbReference>
<organism evidence="9 10">
    <name type="scientific">Halopseudomonas pachastrellae</name>
    <dbReference type="NCBI Taxonomy" id="254161"/>
    <lineage>
        <taxon>Bacteria</taxon>
        <taxon>Pseudomonadati</taxon>
        <taxon>Pseudomonadota</taxon>
        <taxon>Gammaproteobacteria</taxon>
        <taxon>Pseudomonadales</taxon>
        <taxon>Pseudomonadaceae</taxon>
        <taxon>Halopseudomonas</taxon>
    </lineage>
</organism>
<comment type="similarity">
    <text evidence="6 7">Belongs to the FliO/MopB family.</text>
</comment>
<dbReference type="GO" id="GO:0009425">
    <property type="term" value="C:bacterial-type flagellum basal body"/>
    <property type="evidence" value="ECO:0007669"/>
    <property type="project" value="UniProtKB-SubCell"/>
</dbReference>
<feature type="signal peptide" evidence="8">
    <location>
        <begin position="1"/>
        <end position="19"/>
    </location>
</feature>
<evidence type="ECO:0000256" key="3">
    <source>
        <dbReference type="ARBA" id="ARBA00022989"/>
    </source>
</evidence>
<dbReference type="GO" id="GO:0005886">
    <property type="term" value="C:plasma membrane"/>
    <property type="evidence" value="ECO:0007669"/>
    <property type="project" value="UniProtKB-SubCell"/>
</dbReference>
<keyword evidence="2 7" id="KW-0812">Transmembrane</keyword>
<keyword evidence="4 7" id="KW-0472">Membrane</keyword>
<keyword evidence="9" id="KW-0282">Flagellum</keyword>
<accession>A0A1S8DM85</accession>
<evidence type="ECO:0000256" key="7">
    <source>
        <dbReference type="RuleBase" id="RU362064"/>
    </source>
</evidence>
<name>A0A1S8DM85_9GAMM</name>
<evidence type="ECO:0000313" key="9">
    <source>
        <dbReference type="EMBL" id="ONM45760.1"/>
    </source>
</evidence>
<gene>
    <name evidence="9" type="ORF">BXT89_00220</name>
</gene>
<dbReference type="InterPro" id="IPR022781">
    <property type="entry name" value="Flagellar_biosynth_FliO"/>
</dbReference>
<dbReference type="GO" id="GO:0044781">
    <property type="term" value="P:bacterial-type flagellum organization"/>
    <property type="evidence" value="ECO:0007669"/>
    <property type="project" value="UniProtKB-UniRule"/>
</dbReference>
<keyword evidence="9" id="KW-0969">Cilium</keyword>
<keyword evidence="5 7" id="KW-0975">Bacterial flagellum</keyword>
<dbReference type="PANTHER" id="PTHR38766">
    <property type="entry name" value="FLAGELLAR PROTEIN FLIO"/>
    <property type="match status" value="1"/>
</dbReference>